<keyword evidence="3" id="KW-1185">Reference proteome</keyword>
<organism evidence="2 3">
    <name type="scientific">Desulfuromonas thiophila</name>
    <dbReference type="NCBI Taxonomy" id="57664"/>
    <lineage>
        <taxon>Bacteria</taxon>
        <taxon>Pseudomonadati</taxon>
        <taxon>Thermodesulfobacteriota</taxon>
        <taxon>Desulfuromonadia</taxon>
        <taxon>Desulfuromonadales</taxon>
        <taxon>Desulfuromonadaceae</taxon>
        <taxon>Desulfuromonas</taxon>
    </lineage>
</organism>
<dbReference type="RefSeq" id="WP_092075187.1">
    <property type="nucleotide sequence ID" value="NZ_CALFZY010000019.1"/>
</dbReference>
<reference evidence="3" key="1">
    <citation type="submission" date="2016-10" db="EMBL/GenBank/DDBJ databases">
        <authorList>
            <person name="Varghese N."/>
            <person name="Submissions S."/>
        </authorList>
    </citation>
    <scope>NUCLEOTIDE SEQUENCE [LARGE SCALE GENOMIC DNA]</scope>
    <source>
        <strain evidence="3">DSM 8987</strain>
    </source>
</reference>
<dbReference type="EMBL" id="FNAQ01000001">
    <property type="protein sequence ID" value="SDD69002.1"/>
    <property type="molecule type" value="Genomic_DNA"/>
</dbReference>
<dbReference type="OrthoDB" id="9789685at2"/>
<evidence type="ECO:0000313" key="2">
    <source>
        <dbReference type="EMBL" id="SDD69002.1"/>
    </source>
</evidence>
<dbReference type="AlphaFoldDB" id="A0A1G6WSZ8"/>
<accession>A0A1G6WSZ8</accession>
<evidence type="ECO:0008006" key="4">
    <source>
        <dbReference type="Google" id="ProtNLM"/>
    </source>
</evidence>
<evidence type="ECO:0000256" key="1">
    <source>
        <dbReference type="SAM" id="SignalP"/>
    </source>
</evidence>
<dbReference type="STRING" id="57664.SAMN05661003_10121"/>
<proteinExistence type="predicted"/>
<evidence type="ECO:0000313" key="3">
    <source>
        <dbReference type="Proteomes" id="UP000243205"/>
    </source>
</evidence>
<dbReference type="Proteomes" id="UP000243205">
    <property type="component" value="Unassembled WGS sequence"/>
</dbReference>
<sequence>MKPTALLTSFAALLATASLLSASPALSDQNSTAGNLLRGLSSLAGGLGQQAVAPAGSSIDAGTAAAGLKEALRVGAERAVAATSAQGGFLDNPQIHIPLPGKLDTMARALRAVGLSGQVDALEVGMNRAAEQAAAEAKPVLVEAVSQMTLPDALGILRGGDTAATDYFRATTSNSLRERFKPIVQNQMSQVGVYQQYNQLLQSYNALPLAKKPSLNLEDYVVEKGLAGLFTVLGQQEQAIRANPAARTTSLLQQVFGR</sequence>
<feature type="chain" id="PRO_5017223264" description="DUF4197 domain-containing protein" evidence="1">
    <location>
        <begin position="28"/>
        <end position="258"/>
    </location>
</feature>
<feature type="signal peptide" evidence="1">
    <location>
        <begin position="1"/>
        <end position="27"/>
    </location>
</feature>
<protein>
    <recommendedName>
        <fullName evidence="4">DUF4197 domain-containing protein</fullName>
    </recommendedName>
</protein>
<dbReference type="Pfam" id="PF13852">
    <property type="entry name" value="DUF4197"/>
    <property type="match status" value="1"/>
</dbReference>
<name>A0A1G6WSZ8_9BACT</name>
<dbReference type="InterPro" id="IPR025245">
    <property type="entry name" value="DUF4197"/>
</dbReference>
<gene>
    <name evidence="2" type="ORF">SAMN05661003_10121</name>
</gene>
<keyword evidence="1" id="KW-0732">Signal</keyword>